<evidence type="ECO:0000313" key="6">
    <source>
        <dbReference type="EMBL" id="NYT50871.1"/>
    </source>
</evidence>
<dbReference type="CDD" id="cd00801">
    <property type="entry name" value="INT_P4_C"/>
    <property type="match status" value="1"/>
</dbReference>
<dbReference type="AlphaFoldDB" id="A0A853G8B1"/>
<comment type="caution">
    <text evidence="6">The sequence shown here is derived from an EMBL/GenBank/DDBJ whole genome shotgun (WGS) entry which is preliminary data.</text>
</comment>
<evidence type="ECO:0000256" key="3">
    <source>
        <dbReference type="ARBA" id="ARBA00023125"/>
    </source>
</evidence>
<dbReference type="InterPro" id="IPR038488">
    <property type="entry name" value="Integrase_DNA-bd_sf"/>
</dbReference>
<keyword evidence="2" id="KW-0229">DNA integration</keyword>
<dbReference type="Gene3D" id="1.10.443.10">
    <property type="entry name" value="Intergrase catalytic core"/>
    <property type="match status" value="1"/>
</dbReference>
<dbReference type="GO" id="GO:0006310">
    <property type="term" value="P:DNA recombination"/>
    <property type="evidence" value="ECO:0007669"/>
    <property type="project" value="UniProtKB-KW"/>
</dbReference>
<proteinExistence type="inferred from homology"/>
<dbReference type="InterPro" id="IPR002104">
    <property type="entry name" value="Integrase_catalytic"/>
</dbReference>
<dbReference type="InterPro" id="IPR010998">
    <property type="entry name" value="Integrase_recombinase_N"/>
</dbReference>
<dbReference type="Pfam" id="PF00589">
    <property type="entry name" value="Phage_integrase"/>
    <property type="match status" value="1"/>
</dbReference>
<evidence type="ECO:0000256" key="4">
    <source>
        <dbReference type="ARBA" id="ARBA00023172"/>
    </source>
</evidence>
<dbReference type="InterPro" id="IPR013762">
    <property type="entry name" value="Integrase-like_cat_sf"/>
</dbReference>
<evidence type="ECO:0000256" key="2">
    <source>
        <dbReference type="ARBA" id="ARBA00022908"/>
    </source>
</evidence>
<dbReference type="GO" id="GO:0015074">
    <property type="term" value="P:DNA integration"/>
    <property type="evidence" value="ECO:0007669"/>
    <property type="project" value="UniProtKB-KW"/>
</dbReference>
<dbReference type="Gene3D" id="1.10.150.130">
    <property type="match status" value="1"/>
</dbReference>
<keyword evidence="4" id="KW-0233">DNA recombination</keyword>
<gene>
    <name evidence="6" type="ORF">H0A72_16260</name>
</gene>
<evidence type="ECO:0000256" key="1">
    <source>
        <dbReference type="ARBA" id="ARBA00008857"/>
    </source>
</evidence>
<dbReference type="Gene3D" id="3.30.160.390">
    <property type="entry name" value="Integrase, DNA-binding domain"/>
    <property type="match status" value="1"/>
</dbReference>
<sequence length="421" mass="47982">MATSLLTVRKIETATPQPKPYSLKDGGSLYLYVTPAGGKLWRYRYRIGSVSQVFSIGKYPEVSLQAARLERDKARELVKQGIHPLINKKALLSQQIQRNGHTFEAVAHDWMKSNKSWSDTYAKQVKSYLERDIFPVIGKLPITAVGVLNIRPLILDISERGVSAAMAVRQWISQIFSYGAQQGLCEHDPAAMLKRLVKRPPIRHNPPLPWQEIAPFMRKLDDWDGFFTTKTALKLVALTFVRTVEIRRATWDQFSLEDATWSIPAENMKMRRPHLVPLSRQTLALLKELHAVTGHGKYLIPNSRRPNQPIGVTTLNHAIESLGYRGRFSTHGFRSTATTLLSLLSYPDNRVDLQLAHTKKDPSRAPYEHTKYVSSRRILMQDWADILDALTQGATLQQITEEFGPMSERRSAFLKVVEREY</sequence>
<dbReference type="InterPro" id="IPR053876">
    <property type="entry name" value="Phage_int_M"/>
</dbReference>
<feature type="domain" description="Tyr recombinase" evidence="5">
    <location>
        <begin position="203"/>
        <end position="380"/>
    </location>
</feature>
<dbReference type="InterPro" id="IPR025166">
    <property type="entry name" value="Integrase_DNA_bind_dom"/>
</dbReference>
<evidence type="ECO:0000313" key="7">
    <source>
        <dbReference type="Proteomes" id="UP000559809"/>
    </source>
</evidence>
<protein>
    <submittedName>
        <fullName evidence="6">Integrase arm-type DNA-binding domain-containing protein</fullName>
    </submittedName>
</protein>
<name>A0A853G8B1_9BURK</name>
<accession>A0A853G8B1</accession>
<dbReference type="RefSeq" id="WP_180157247.1">
    <property type="nucleotide sequence ID" value="NZ_JACCEM010000009.1"/>
</dbReference>
<dbReference type="PROSITE" id="PS51898">
    <property type="entry name" value="TYR_RECOMBINASE"/>
    <property type="match status" value="1"/>
</dbReference>
<organism evidence="6 7">
    <name type="scientific">Parapusillimonas granuli</name>
    <dbReference type="NCBI Taxonomy" id="380911"/>
    <lineage>
        <taxon>Bacteria</taxon>
        <taxon>Pseudomonadati</taxon>
        <taxon>Pseudomonadota</taxon>
        <taxon>Betaproteobacteria</taxon>
        <taxon>Burkholderiales</taxon>
        <taxon>Alcaligenaceae</taxon>
        <taxon>Parapusillimonas</taxon>
    </lineage>
</organism>
<dbReference type="Pfam" id="PF13356">
    <property type="entry name" value="Arm-DNA-bind_3"/>
    <property type="match status" value="1"/>
</dbReference>
<evidence type="ECO:0000259" key="5">
    <source>
        <dbReference type="PROSITE" id="PS51898"/>
    </source>
</evidence>
<dbReference type="InterPro" id="IPR011010">
    <property type="entry name" value="DNA_brk_join_enz"/>
</dbReference>
<dbReference type="SUPFAM" id="SSF56349">
    <property type="entry name" value="DNA breaking-rejoining enzymes"/>
    <property type="match status" value="1"/>
</dbReference>
<dbReference type="GO" id="GO:0003677">
    <property type="term" value="F:DNA binding"/>
    <property type="evidence" value="ECO:0007669"/>
    <property type="project" value="UniProtKB-KW"/>
</dbReference>
<comment type="similarity">
    <text evidence="1">Belongs to the 'phage' integrase family.</text>
</comment>
<dbReference type="Proteomes" id="UP000559809">
    <property type="component" value="Unassembled WGS sequence"/>
</dbReference>
<reference evidence="6 7" key="1">
    <citation type="submission" date="2020-07" db="EMBL/GenBank/DDBJ databases">
        <title>Taxonomic revisions and descriptions of new bacterial species based on genomic comparisons in the high-G+C-content subgroup of the family Alcaligenaceae.</title>
        <authorList>
            <person name="Szabo A."/>
            <person name="Felfoldi T."/>
        </authorList>
    </citation>
    <scope>NUCLEOTIDE SEQUENCE [LARGE SCALE GENOMIC DNA]</scope>
    <source>
        <strain evidence="6 7">LMG 24012</strain>
    </source>
</reference>
<keyword evidence="7" id="KW-1185">Reference proteome</keyword>
<dbReference type="EMBL" id="JACCEM010000009">
    <property type="protein sequence ID" value="NYT50871.1"/>
    <property type="molecule type" value="Genomic_DNA"/>
</dbReference>
<dbReference type="PANTHER" id="PTHR30629">
    <property type="entry name" value="PROPHAGE INTEGRASE"/>
    <property type="match status" value="1"/>
</dbReference>
<dbReference type="PANTHER" id="PTHR30629:SF2">
    <property type="entry name" value="PROPHAGE INTEGRASE INTS-RELATED"/>
    <property type="match status" value="1"/>
</dbReference>
<dbReference type="InterPro" id="IPR050808">
    <property type="entry name" value="Phage_Integrase"/>
</dbReference>
<keyword evidence="3 6" id="KW-0238">DNA-binding</keyword>
<dbReference type="Pfam" id="PF22022">
    <property type="entry name" value="Phage_int_M"/>
    <property type="match status" value="1"/>
</dbReference>